<dbReference type="EMBL" id="FOTO01000015">
    <property type="protein sequence ID" value="SFM12114.1"/>
    <property type="molecule type" value="Genomic_DNA"/>
</dbReference>
<dbReference type="Proteomes" id="UP000199581">
    <property type="component" value="Unassembled WGS sequence"/>
</dbReference>
<dbReference type="GO" id="GO:0005524">
    <property type="term" value="F:ATP binding"/>
    <property type="evidence" value="ECO:0007669"/>
    <property type="project" value="UniProtKB-KW"/>
</dbReference>
<dbReference type="CDD" id="cd03224">
    <property type="entry name" value="ABC_TM1139_LivF_branched"/>
    <property type="match status" value="1"/>
</dbReference>
<comment type="caution">
    <text evidence="7">The sequence shown here is derived from an EMBL/GenBank/DDBJ whole genome shotgun (WGS) entry which is preliminary data.</text>
</comment>
<name>A0A8G2F5U2_DESNO</name>
<keyword evidence="3" id="KW-0547">Nucleotide-binding</keyword>
<dbReference type="AlphaFoldDB" id="A0A8G2F5U2"/>
<keyword evidence="8" id="KW-1185">Reference proteome</keyword>
<evidence type="ECO:0000256" key="4">
    <source>
        <dbReference type="ARBA" id="ARBA00022840"/>
    </source>
</evidence>
<evidence type="ECO:0000259" key="6">
    <source>
        <dbReference type="PROSITE" id="PS50893"/>
    </source>
</evidence>
<dbReference type="PROSITE" id="PS00211">
    <property type="entry name" value="ABC_TRANSPORTER_1"/>
    <property type="match status" value="1"/>
</dbReference>
<dbReference type="InterPro" id="IPR017871">
    <property type="entry name" value="ABC_transporter-like_CS"/>
</dbReference>
<dbReference type="InterPro" id="IPR003439">
    <property type="entry name" value="ABC_transporter-like_ATP-bd"/>
</dbReference>
<dbReference type="PANTHER" id="PTHR43820:SF3">
    <property type="entry name" value="BRANCHED-CHAIN AMINO ACID TRANSPORT SYSTEM,ATP-BINDING PROTEIN"/>
    <property type="match status" value="1"/>
</dbReference>
<dbReference type="SUPFAM" id="SSF52540">
    <property type="entry name" value="P-loop containing nucleoside triphosphate hydrolases"/>
    <property type="match status" value="1"/>
</dbReference>
<keyword evidence="5" id="KW-0029">Amino-acid transport</keyword>
<dbReference type="OrthoDB" id="9809450at2"/>
<evidence type="ECO:0000256" key="3">
    <source>
        <dbReference type="ARBA" id="ARBA00022741"/>
    </source>
</evidence>
<dbReference type="PANTHER" id="PTHR43820">
    <property type="entry name" value="HIGH-AFFINITY BRANCHED-CHAIN AMINO ACID TRANSPORT ATP-BINDING PROTEIN LIVF"/>
    <property type="match status" value="1"/>
</dbReference>
<evidence type="ECO:0000256" key="5">
    <source>
        <dbReference type="ARBA" id="ARBA00022970"/>
    </source>
</evidence>
<dbReference type="GO" id="GO:0016887">
    <property type="term" value="F:ATP hydrolysis activity"/>
    <property type="evidence" value="ECO:0007669"/>
    <property type="project" value="InterPro"/>
</dbReference>
<dbReference type="Gene3D" id="3.40.50.300">
    <property type="entry name" value="P-loop containing nucleotide triphosphate hydrolases"/>
    <property type="match status" value="1"/>
</dbReference>
<keyword evidence="2" id="KW-0813">Transport</keyword>
<dbReference type="RefSeq" id="WP_092193939.1">
    <property type="nucleotide sequence ID" value="NZ_FOTO01000015.1"/>
</dbReference>
<dbReference type="GO" id="GO:0015807">
    <property type="term" value="P:L-amino acid transport"/>
    <property type="evidence" value="ECO:0007669"/>
    <property type="project" value="TreeGrafter"/>
</dbReference>
<accession>A0A8G2F5U2</accession>
<evidence type="ECO:0000256" key="2">
    <source>
        <dbReference type="ARBA" id="ARBA00022448"/>
    </source>
</evidence>
<reference evidence="7 8" key="1">
    <citation type="submission" date="2016-10" db="EMBL/GenBank/DDBJ databases">
        <authorList>
            <person name="Varghese N."/>
            <person name="Submissions S."/>
        </authorList>
    </citation>
    <scope>NUCLEOTIDE SEQUENCE [LARGE SCALE GENOMIC DNA]</scope>
    <source>
        <strain evidence="7 8">DSM 1741</strain>
    </source>
</reference>
<protein>
    <submittedName>
        <fullName evidence="7">Amino acid/amide ABC transporter ATP-binding protein 2, HAAT family</fullName>
    </submittedName>
</protein>
<proteinExistence type="inferred from homology"/>
<dbReference type="PROSITE" id="PS50893">
    <property type="entry name" value="ABC_TRANSPORTER_2"/>
    <property type="match status" value="1"/>
</dbReference>
<dbReference type="Pfam" id="PF00005">
    <property type="entry name" value="ABC_tran"/>
    <property type="match status" value="1"/>
</dbReference>
<sequence length="241" mass="26638">MLLEVKNLYVKYGNIEALHGISFTVAKGEIVTLIGANGAGKTTTLHTITRVPPPEGPKITQGDILYEGKSMIGTEAHKVVQDLKIALSPEGRHIFGNLTVEENLQLATYARKDNDQIQVDFKRVYDLFPRLFERRKQRSESLSGGEQQMLSVGRSLMTGANFIMLDEPSMGLAPLLMYDMFRALKELNSQGMTLLLIEQNARIALQFAHRGYVLDTGAIVASGNARELMNNPDVKKAYLGG</sequence>
<organism evidence="7 8">
    <name type="scientific">Desulfomicrobium norvegicum (strain DSM 1741 / NCIMB 8310)</name>
    <name type="common">Desulfovibrio baculatus (strain Norway 4)</name>
    <name type="synonym">Desulfovibrio desulfuricans (strain Norway 4)</name>
    <dbReference type="NCBI Taxonomy" id="52561"/>
    <lineage>
        <taxon>Bacteria</taxon>
        <taxon>Pseudomonadati</taxon>
        <taxon>Thermodesulfobacteriota</taxon>
        <taxon>Desulfovibrionia</taxon>
        <taxon>Desulfovibrionales</taxon>
        <taxon>Desulfomicrobiaceae</taxon>
        <taxon>Desulfomicrobium</taxon>
    </lineage>
</organism>
<evidence type="ECO:0000256" key="1">
    <source>
        <dbReference type="ARBA" id="ARBA00005417"/>
    </source>
</evidence>
<evidence type="ECO:0000313" key="7">
    <source>
        <dbReference type="EMBL" id="SFM12114.1"/>
    </source>
</evidence>
<feature type="domain" description="ABC transporter" evidence="6">
    <location>
        <begin position="3"/>
        <end position="241"/>
    </location>
</feature>
<dbReference type="InterPro" id="IPR052156">
    <property type="entry name" value="BCAA_Transport_ATP-bd_LivF"/>
</dbReference>
<dbReference type="InterPro" id="IPR027417">
    <property type="entry name" value="P-loop_NTPase"/>
</dbReference>
<evidence type="ECO:0000313" key="8">
    <source>
        <dbReference type="Proteomes" id="UP000199581"/>
    </source>
</evidence>
<gene>
    <name evidence="7" type="ORF">SAMN05421830_11527</name>
</gene>
<keyword evidence="4 7" id="KW-0067">ATP-binding</keyword>
<comment type="similarity">
    <text evidence="1">Belongs to the ABC transporter superfamily.</text>
</comment>
<dbReference type="GO" id="GO:0015658">
    <property type="term" value="F:branched-chain amino acid transmembrane transporter activity"/>
    <property type="evidence" value="ECO:0007669"/>
    <property type="project" value="TreeGrafter"/>
</dbReference>